<proteinExistence type="predicted"/>
<dbReference type="AlphaFoldDB" id="A0A6C0LH54"/>
<organism evidence="2">
    <name type="scientific">viral metagenome</name>
    <dbReference type="NCBI Taxonomy" id="1070528"/>
    <lineage>
        <taxon>unclassified sequences</taxon>
        <taxon>metagenomes</taxon>
        <taxon>organismal metagenomes</taxon>
    </lineage>
</organism>
<accession>A0A6C0LH54</accession>
<dbReference type="InterPro" id="IPR013087">
    <property type="entry name" value="Znf_C2H2_type"/>
</dbReference>
<dbReference type="PROSITE" id="PS00028">
    <property type="entry name" value="ZINC_FINGER_C2H2_1"/>
    <property type="match status" value="1"/>
</dbReference>
<evidence type="ECO:0000259" key="1">
    <source>
        <dbReference type="PROSITE" id="PS00028"/>
    </source>
</evidence>
<evidence type="ECO:0000313" key="2">
    <source>
        <dbReference type="EMBL" id="QHU30269.1"/>
    </source>
</evidence>
<sequence length="302" mass="35134">MQKYAPASNGNKNPKFYCDKCDYGCNRRFLMSQHEKTQKHRMLKNAQKCSTNDELSDDLHKCKCGKKYRHVQSYRRHVKNCQYIEASQELVIENKTSKTSDDLRNMLSTISEQYKNMVIENAEMRKIVTEMIPRIGSNNTTINNQINIQMFLNEECKDALNLTDFIDTLKPDMADLDSTRENGYVVGIANIFLRGLKALDLNKRPIHCSDLKREVLYVKDHGIWEQDNEEKQKIKHAITSVAKKQINAIKQWEDQHPGWQHTEKGTQEYCEMVQQVTTPTNEEKDNRIIKSIASSVVLDKDL</sequence>
<protein>
    <recommendedName>
        <fullName evidence="1">C2H2-type domain-containing protein</fullName>
    </recommendedName>
</protein>
<name>A0A6C0LH54_9ZZZZ</name>
<reference evidence="2" key="1">
    <citation type="journal article" date="2020" name="Nature">
        <title>Giant virus diversity and host interactions through global metagenomics.</title>
        <authorList>
            <person name="Schulz F."/>
            <person name="Roux S."/>
            <person name="Paez-Espino D."/>
            <person name="Jungbluth S."/>
            <person name="Walsh D.A."/>
            <person name="Denef V.J."/>
            <person name="McMahon K.D."/>
            <person name="Konstantinidis K.T."/>
            <person name="Eloe-Fadrosh E.A."/>
            <person name="Kyrpides N.C."/>
            <person name="Woyke T."/>
        </authorList>
    </citation>
    <scope>NUCLEOTIDE SEQUENCE</scope>
    <source>
        <strain evidence="2">GVMAG-M-3300027833-11</strain>
    </source>
</reference>
<dbReference type="EMBL" id="MN740504">
    <property type="protein sequence ID" value="QHU30269.1"/>
    <property type="molecule type" value="Genomic_DNA"/>
</dbReference>
<feature type="domain" description="C2H2-type" evidence="1">
    <location>
        <begin position="18"/>
        <end position="40"/>
    </location>
</feature>